<dbReference type="InterPro" id="IPR033620">
    <property type="entry name" value="Ribosomal_mS37_met"/>
</dbReference>
<dbReference type="OrthoDB" id="5825849at2759"/>
<dbReference type="AlphaFoldDB" id="A0A1D2MP69"/>
<dbReference type="GO" id="GO:0005761">
    <property type="term" value="C:mitochondrial ribosome"/>
    <property type="evidence" value="ECO:0007669"/>
    <property type="project" value="InterPro"/>
</dbReference>
<dbReference type="GO" id="GO:0005654">
    <property type="term" value="C:nucleoplasm"/>
    <property type="evidence" value="ECO:0007669"/>
    <property type="project" value="TreeGrafter"/>
</dbReference>
<accession>A0A1D2MP69</accession>
<gene>
    <name evidence="1" type="ORF">Ocin01_11895</name>
</gene>
<dbReference type="PANTHER" id="PTHR31278:SF2">
    <property type="entry name" value="SMALL RIBOSOMAL SUBUNIT PROTEIN MS37"/>
    <property type="match status" value="1"/>
</dbReference>
<dbReference type="InterPro" id="IPR009069">
    <property type="entry name" value="Cys_alpha_HP_mot_SF"/>
</dbReference>
<evidence type="ECO:0000313" key="2">
    <source>
        <dbReference type="Proteomes" id="UP000094527"/>
    </source>
</evidence>
<evidence type="ECO:0000313" key="1">
    <source>
        <dbReference type="EMBL" id="ODM94796.1"/>
    </source>
</evidence>
<dbReference type="OMA" id="NDSACAK"/>
<keyword evidence="2" id="KW-1185">Reference proteome</keyword>
<name>A0A1D2MP69_ORCCI</name>
<organism evidence="1 2">
    <name type="scientific">Orchesella cincta</name>
    <name type="common">Springtail</name>
    <name type="synonym">Podura cincta</name>
    <dbReference type="NCBI Taxonomy" id="48709"/>
    <lineage>
        <taxon>Eukaryota</taxon>
        <taxon>Metazoa</taxon>
        <taxon>Ecdysozoa</taxon>
        <taxon>Arthropoda</taxon>
        <taxon>Hexapoda</taxon>
        <taxon>Collembola</taxon>
        <taxon>Entomobryomorpha</taxon>
        <taxon>Entomobryoidea</taxon>
        <taxon>Orchesellidae</taxon>
        <taxon>Orchesellinae</taxon>
        <taxon>Orchesella</taxon>
    </lineage>
</organism>
<dbReference type="STRING" id="48709.A0A1D2MP69"/>
<comment type="caution">
    <text evidence="1">The sequence shown here is derived from an EMBL/GenBank/DDBJ whole genome shotgun (WGS) entry which is preliminary data.</text>
</comment>
<dbReference type="PROSITE" id="PS51808">
    <property type="entry name" value="CHCH"/>
    <property type="match status" value="1"/>
</dbReference>
<dbReference type="GO" id="GO:0003723">
    <property type="term" value="F:RNA binding"/>
    <property type="evidence" value="ECO:0007669"/>
    <property type="project" value="TreeGrafter"/>
</dbReference>
<reference evidence="1 2" key="1">
    <citation type="journal article" date="2016" name="Genome Biol. Evol.">
        <title>Gene Family Evolution Reflects Adaptation to Soil Environmental Stressors in the Genome of the Collembolan Orchesella cincta.</title>
        <authorList>
            <person name="Faddeeva-Vakhrusheva A."/>
            <person name="Derks M.F."/>
            <person name="Anvar S.Y."/>
            <person name="Agamennone V."/>
            <person name="Suring W."/>
            <person name="Smit S."/>
            <person name="van Straalen N.M."/>
            <person name="Roelofs D."/>
        </authorList>
    </citation>
    <scope>NUCLEOTIDE SEQUENCE [LARGE SCALE GENOMIC DNA]</scope>
    <source>
        <tissue evidence="1">Mixed pool</tissue>
    </source>
</reference>
<sequence>MFNVSCLHEMAIMFACMKKNEFKEVKCSEEIETFNKCHMEHIELKKLAKLREESGQVVTGNNARKLTTKQLNQLLAKYPQYNEEL</sequence>
<dbReference type="Proteomes" id="UP000094527">
    <property type="component" value="Unassembled WGS sequence"/>
</dbReference>
<dbReference type="PANTHER" id="PTHR31278">
    <property type="entry name" value="CHCHD1"/>
    <property type="match status" value="1"/>
</dbReference>
<proteinExistence type="predicted"/>
<dbReference type="SUPFAM" id="SSF47072">
    <property type="entry name" value="Cysteine alpha-hairpin motif"/>
    <property type="match status" value="1"/>
</dbReference>
<dbReference type="EMBL" id="LJIJ01000750">
    <property type="protein sequence ID" value="ODM94796.1"/>
    <property type="molecule type" value="Genomic_DNA"/>
</dbReference>
<dbReference type="GO" id="GO:0032543">
    <property type="term" value="P:mitochondrial translation"/>
    <property type="evidence" value="ECO:0007669"/>
    <property type="project" value="InterPro"/>
</dbReference>
<protein>
    <submittedName>
        <fullName evidence="1">Coiled-coil-helix-coiled-coil-helix domain-containing protein 1</fullName>
    </submittedName>
</protein>